<gene>
    <name evidence="2" type="ORF">HW932_08855</name>
</gene>
<dbReference type="EMBL" id="JABZEO010000005">
    <property type="protein sequence ID" value="NVZ09370.1"/>
    <property type="molecule type" value="Genomic_DNA"/>
</dbReference>
<dbReference type="RefSeq" id="WP_176976133.1">
    <property type="nucleotide sequence ID" value="NZ_JABZEO010000005.1"/>
</dbReference>
<evidence type="ECO:0000313" key="2">
    <source>
        <dbReference type="EMBL" id="NVZ09370.1"/>
    </source>
</evidence>
<evidence type="ECO:0000256" key="1">
    <source>
        <dbReference type="SAM" id="SignalP"/>
    </source>
</evidence>
<keyword evidence="1" id="KW-0732">Signal</keyword>
<protein>
    <submittedName>
        <fullName evidence="2">Diheme cytochrome c</fullName>
    </submittedName>
</protein>
<name>A0A850REI3_9GAMM</name>
<evidence type="ECO:0000313" key="3">
    <source>
        <dbReference type="Proteomes" id="UP000592294"/>
    </source>
</evidence>
<organism evidence="2 3">
    <name type="scientific">Allochromatium humboldtianum</name>
    <dbReference type="NCBI Taxonomy" id="504901"/>
    <lineage>
        <taxon>Bacteria</taxon>
        <taxon>Pseudomonadati</taxon>
        <taxon>Pseudomonadota</taxon>
        <taxon>Gammaproteobacteria</taxon>
        <taxon>Chromatiales</taxon>
        <taxon>Chromatiaceae</taxon>
        <taxon>Allochromatium</taxon>
    </lineage>
</organism>
<accession>A0A850REI3</accession>
<dbReference type="Pfam" id="PF09626">
    <property type="entry name" value="DHC"/>
    <property type="match status" value="1"/>
</dbReference>
<dbReference type="InterPro" id="IPR018588">
    <property type="entry name" value="Dihaem_cytochrome-c"/>
</dbReference>
<comment type="caution">
    <text evidence="2">The sequence shown here is derived from an EMBL/GenBank/DDBJ whole genome shotgun (WGS) entry which is preliminary data.</text>
</comment>
<sequence>MPTRPFIARFVLMGLLLVATGAALAATDDEPRDWRRWLRMFPNIAPATQPAYLQECGSCHLAYPPGVLPAASWSRLLAPESLADHYGDDASLPDALVAELRGYLMANAADGSARIRERAFAVPGAARSDTGLPRITETPYFIRKHHRIPARLVTDNPEVGSFSQCNRCHIGADRGIFDERQIEIPGLGRWKD</sequence>
<feature type="chain" id="PRO_5032741920" evidence="1">
    <location>
        <begin position="26"/>
        <end position="192"/>
    </location>
</feature>
<proteinExistence type="predicted"/>
<feature type="signal peptide" evidence="1">
    <location>
        <begin position="1"/>
        <end position="25"/>
    </location>
</feature>
<reference evidence="2 3" key="1">
    <citation type="submission" date="2020-06" db="EMBL/GenBank/DDBJ databases">
        <title>Whole-genome sequence of Allochromatium humboldtianum DSM 21881, type strain.</title>
        <authorList>
            <person name="Kyndt J.A."/>
            <person name="Meyer T.E."/>
        </authorList>
    </citation>
    <scope>NUCLEOTIDE SEQUENCE [LARGE SCALE GENOMIC DNA]</scope>
    <source>
        <strain evidence="2 3">DSM 21881</strain>
    </source>
</reference>
<dbReference type="AlphaFoldDB" id="A0A850REI3"/>
<keyword evidence="3" id="KW-1185">Reference proteome</keyword>
<dbReference type="Proteomes" id="UP000592294">
    <property type="component" value="Unassembled WGS sequence"/>
</dbReference>